<organism evidence="2 3">
    <name type="scientific">Acetivibrio clariflavus (strain DSM 19732 / NBRC 101661 / EBR45)</name>
    <name type="common">Clostridium clariflavum</name>
    <dbReference type="NCBI Taxonomy" id="720554"/>
    <lineage>
        <taxon>Bacteria</taxon>
        <taxon>Bacillati</taxon>
        <taxon>Bacillota</taxon>
        <taxon>Clostridia</taxon>
        <taxon>Eubacteriales</taxon>
        <taxon>Oscillospiraceae</taxon>
        <taxon>Acetivibrio</taxon>
    </lineage>
</organism>
<dbReference type="GO" id="GO:0008233">
    <property type="term" value="F:peptidase activity"/>
    <property type="evidence" value="ECO:0007669"/>
    <property type="project" value="UniProtKB-KW"/>
</dbReference>
<proteinExistence type="predicted"/>
<reference evidence="3" key="1">
    <citation type="submission" date="2011-12" db="EMBL/GenBank/DDBJ databases">
        <title>Complete sequence of Clostridium clariflavum DSM 19732.</title>
        <authorList>
            <consortium name="US DOE Joint Genome Institute"/>
            <person name="Lucas S."/>
            <person name="Han J."/>
            <person name="Lapidus A."/>
            <person name="Cheng J.-F."/>
            <person name="Goodwin L."/>
            <person name="Pitluck S."/>
            <person name="Peters L."/>
            <person name="Teshima H."/>
            <person name="Detter J.C."/>
            <person name="Han C."/>
            <person name="Tapia R."/>
            <person name="Land M."/>
            <person name="Hauser L."/>
            <person name="Kyrpides N."/>
            <person name="Ivanova N."/>
            <person name="Pagani I."/>
            <person name="Kitzmiller T."/>
            <person name="Lynd L."/>
            <person name="Izquierdo J."/>
            <person name="Woyke T."/>
        </authorList>
    </citation>
    <scope>NUCLEOTIDE SEQUENCE [LARGE SCALE GENOMIC DNA]</scope>
    <source>
        <strain evidence="3">DSM 19732 / NBRC 101661 / EBR45</strain>
    </source>
</reference>
<evidence type="ECO:0000259" key="1">
    <source>
        <dbReference type="Pfam" id="PF12392"/>
    </source>
</evidence>
<dbReference type="Pfam" id="PF01136">
    <property type="entry name" value="Peptidase_U32"/>
    <property type="match status" value="2"/>
</dbReference>
<dbReference type="Proteomes" id="UP000005435">
    <property type="component" value="Chromosome"/>
</dbReference>
<protein>
    <submittedName>
        <fullName evidence="2">Collagenase-like protease</fullName>
    </submittedName>
</protein>
<evidence type="ECO:0000313" key="3">
    <source>
        <dbReference type="Proteomes" id="UP000005435"/>
    </source>
</evidence>
<dbReference type="GO" id="GO:0006508">
    <property type="term" value="P:proteolysis"/>
    <property type="evidence" value="ECO:0007669"/>
    <property type="project" value="UniProtKB-KW"/>
</dbReference>
<name>G8M3B9_ACECE</name>
<dbReference type="OrthoDB" id="9807498at2"/>
<dbReference type="STRING" id="720554.Clocl_4003"/>
<keyword evidence="2" id="KW-0378">Hydrolase</keyword>
<dbReference type="EMBL" id="CP003065">
    <property type="protein sequence ID" value="AEV70439.1"/>
    <property type="molecule type" value="Genomic_DNA"/>
</dbReference>
<evidence type="ECO:0000313" key="2">
    <source>
        <dbReference type="EMBL" id="AEV70439.1"/>
    </source>
</evidence>
<dbReference type="KEGG" id="ccl:Clocl_4003"/>
<dbReference type="InterPro" id="IPR001539">
    <property type="entry name" value="Peptidase_U32"/>
</dbReference>
<sequence length="835" mass="93764">MDKIELLAPAGDWESFLAAVENGADAVYLGGKLFNARQFASNFDIERITEAIRYAHVRGVKLYLTMNTLMSDNELLEGVRFFKEAYLAGIDGVIVQDLGFARIIKQLFPDVPVHASTQMTIYNLDGVEVLSRMGFERIVLARELSLEEIKDITDKTFTEIEIFIHGALCVSYSGQCLMSSIIGGRSGNRGKCAQPCRLPYELVEKESDKAVSRNKGLYLMSPKDLCSIEILDKIKEAGVKSLKIEGRMKGPEYVAVVTRTYRKYLDEHVIKNESGTNGKYVVDDSDIKELSQVFNRRGFSRGYLEGKTGSTMMSYEKPKNWGIYLGKVISYDRSSFAVKLTINTDLAIGDGIEIWNGEEQSPGTVVTGLEVNGKRVESAKAGDIVTIKNIKGNISKDNKVYKTSDKRLNNTALESISGKFYRRVPIYGKIEIRKNKPAGLTVRDDLGNIVSVIGSVDAEDALNRPLTKERVMEQVTKTGQTPFEFIDIDVLVEENLSLPISEINNLRRNALEHLELKRAAKYSRKLSDDFAEKEKRVMYFPGNYRNKDKKILLSACIYRFDENIDYGSLDIDRLYIPLSASLNKKANQVISDLKNKEVYIYIPSITRGNYDKLIRSKLPEFINLGADGLLVGNIGHVNRDKYPSHINIMGDYSLNCFNSSSLEQFAQLGLKGITLSVELTLNQIRNLADIAGLSKEVIVYGRIPLMTSEYCPVGSVIGGFDSKTKCSGVCEKSEYCLKDRMGEKFPVICDRIDCRSTVFNSKVLLIEENIDKIKDAGVDIIRLNFTDETAEEMNGIVRLHRDLIESGKKALSSHEELIDRVKKRGFTRGHYFRGV</sequence>
<dbReference type="PANTHER" id="PTHR30217">
    <property type="entry name" value="PEPTIDASE U32 FAMILY"/>
    <property type="match status" value="1"/>
</dbReference>
<dbReference type="AlphaFoldDB" id="G8M3B9"/>
<dbReference type="PANTHER" id="PTHR30217:SF10">
    <property type="entry name" value="23S RRNA 5-HYDROXYCYTIDINE C2501 SYNTHASE"/>
    <property type="match status" value="1"/>
</dbReference>
<keyword evidence="3" id="KW-1185">Reference proteome</keyword>
<dbReference type="InterPro" id="IPR020988">
    <property type="entry name" value="Pept_U32_collagenase"/>
</dbReference>
<dbReference type="RefSeq" id="WP_014256939.1">
    <property type="nucleotide sequence ID" value="NC_016627.1"/>
</dbReference>
<dbReference type="Pfam" id="PF12392">
    <property type="entry name" value="DUF3656"/>
    <property type="match status" value="1"/>
</dbReference>
<accession>G8M3B9</accession>
<dbReference type="HOGENOM" id="CLU_011540_4_0_9"/>
<reference evidence="2 3" key="2">
    <citation type="journal article" date="2012" name="Stand. Genomic Sci.">
        <title>Complete Genome Sequence of Clostridium clariflavum DSM 19732.</title>
        <authorList>
            <person name="Izquierdo J.A."/>
            <person name="Goodwin L."/>
            <person name="Davenport K.W."/>
            <person name="Teshima H."/>
            <person name="Bruce D."/>
            <person name="Detter C."/>
            <person name="Tapia R."/>
            <person name="Han S."/>
            <person name="Land M."/>
            <person name="Hauser L."/>
            <person name="Jeffries C.D."/>
            <person name="Han J."/>
            <person name="Pitluck S."/>
            <person name="Nolan M."/>
            <person name="Chen A."/>
            <person name="Huntemann M."/>
            <person name="Mavromatis K."/>
            <person name="Mikhailova N."/>
            <person name="Liolios K."/>
            <person name="Woyke T."/>
            <person name="Lynd L.R."/>
        </authorList>
    </citation>
    <scope>NUCLEOTIDE SEQUENCE [LARGE SCALE GENOMIC DNA]</scope>
    <source>
        <strain evidence="3">DSM 19732 / NBRC 101661 / EBR45</strain>
    </source>
</reference>
<gene>
    <name evidence="2" type="ordered locus">Clocl_4003</name>
</gene>
<dbReference type="eggNOG" id="COG0826">
    <property type="taxonomic scope" value="Bacteria"/>
</dbReference>
<feature type="domain" description="Peptidase U32 collagenase" evidence="1">
    <location>
        <begin position="400"/>
        <end position="518"/>
    </location>
</feature>
<dbReference type="PROSITE" id="PS01276">
    <property type="entry name" value="PEPTIDASE_U32"/>
    <property type="match status" value="1"/>
</dbReference>
<keyword evidence="2" id="KW-0645">Protease</keyword>
<dbReference type="InterPro" id="IPR051454">
    <property type="entry name" value="RNA/ubiquinone_mod_enzymes"/>
</dbReference>